<dbReference type="GO" id="GO:0006355">
    <property type="term" value="P:regulation of DNA-templated transcription"/>
    <property type="evidence" value="ECO:0007669"/>
    <property type="project" value="InterPro"/>
</dbReference>
<dbReference type="AlphaFoldDB" id="A0A556ABB5"/>
<dbReference type="PANTHER" id="PTHR40455:SF1">
    <property type="entry name" value="ANTITOXIN HIGA"/>
    <property type="match status" value="1"/>
</dbReference>
<dbReference type="OrthoDB" id="9796786at2"/>
<dbReference type="RefSeq" id="WP_143950084.1">
    <property type="nucleotide sequence ID" value="NZ_BAABMB010000003.1"/>
</dbReference>
<reference evidence="2 3" key="1">
    <citation type="submission" date="2019-07" db="EMBL/GenBank/DDBJ databases">
        <title>Qingshengfaniella alkalisoli gen. nov., sp. nov., isolated from saline soil.</title>
        <authorList>
            <person name="Xu L."/>
            <person name="Huang X.-X."/>
            <person name="Sun J.-Q."/>
        </authorList>
    </citation>
    <scope>NUCLEOTIDE SEQUENCE [LARGE SCALE GENOMIC DNA]</scope>
    <source>
        <strain evidence="2 3">DSM 27279</strain>
    </source>
</reference>
<protein>
    <submittedName>
        <fullName evidence="2">Transcriptional regulator</fullName>
    </submittedName>
</protein>
<proteinExistence type="predicted"/>
<organism evidence="2 3">
    <name type="scientific">Verticiella sediminum</name>
    <dbReference type="NCBI Taxonomy" id="1247510"/>
    <lineage>
        <taxon>Bacteria</taxon>
        <taxon>Pseudomonadati</taxon>
        <taxon>Pseudomonadota</taxon>
        <taxon>Betaproteobacteria</taxon>
        <taxon>Burkholderiales</taxon>
        <taxon>Alcaligenaceae</taxon>
        <taxon>Verticiella</taxon>
    </lineage>
</organism>
<dbReference type="InterPro" id="IPR039060">
    <property type="entry name" value="Antitox_HigA"/>
</dbReference>
<name>A0A556ABB5_9BURK</name>
<dbReference type="SUPFAM" id="SSF47413">
    <property type="entry name" value="lambda repressor-like DNA-binding domains"/>
    <property type="match status" value="1"/>
</dbReference>
<accession>A0A556ABB5</accession>
<gene>
    <name evidence="2" type="ORF">FOZ76_20235</name>
</gene>
<dbReference type="InterPro" id="IPR010982">
    <property type="entry name" value="Lambda_DNA-bd_dom_sf"/>
</dbReference>
<sequence>MKTDIRPIRNDADYKAALKEVARLMENDPDQGTQEGDRLDVLATLVQAYEAKHYPIELPDPVEAIKFRMEQGGLTAKDLEPMIGKRNRVYEVLNRKRSLTLPMIWKLHRELGIPAESLIRPPAEPAQV</sequence>
<dbReference type="InterPro" id="IPR001387">
    <property type="entry name" value="Cro/C1-type_HTH"/>
</dbReference>
<dbReference type="Gene3D" id="1.10.260.40">
    <property type="entry name" value="lambda repressor-like DNA-binding domains"/>
    <property type="match status" value="1"/>
</dbReference>
<dbReference type="EMBL" id="VLTJ01000039">
    <property type="protein sequence ID" value="TSH90170.1"/>
    <property type="molecule type" value="Genomic_DNA"/>
</dbReference>
<evidence type="ECO:0000313" key="3">
    <source>
        <dbReference type="Proteomes" id="UP000318405"/>
    </source>
</evidence>
<evidence type="ECO:0000313" key="2">
    <source>
        <dbReference type="EMBL" id="TSH90170.1"/>
    </source>
</evidence>
<keyword evidence="3" id="KW-1185">Reference proteome</keyword>
<dbReference type="Pfam" id="PF01381">
    <property type="entry name" value="HTH_3"/>
    <property type="match status" value="1"/>
</dbReference>
<dbReference type="Proteomes" id="UP000318405">
    <property type="component" value="Unassembled WGS sequence"/>
</dbReference>
<dbReference type="PANTHER" id="PTHR40455">
    <property type="entry name" value="ANTITOXIN HIGA"/>
    <property type="match status" value="1"/>
</dbReference>
<evidence type="ECO:0000259" key="1">
    <source>
        <dbReference type="Pfam" id="PF01381"/>
    </source>
</evidence>
<dbReference type="GO" id="GO:0001046">
    <property type="term" value="F:core promoter sequence-specific DNA binding"/>
    <property type="evidence" value="ECO:0007669"/>
    <property type="project" value="TreeGrafter"/>
</dbReference>
<comment type="caution">
    <text evidence="2">The sequence shown here is derived from an EMBL/GenBank/DDBJ whole genome shotgun (WGS) entry which is preliminary data.</text>
</comment>
<feature type="domain" description="HTH cro/C1-type" evidence="1">
    <location>
        <begin position="65"/>
        <end position="116"/>
    </location>
</feature>